<evidence type="ECO:0000313" key="6">
    <source>
        <dbReference type="EMBL" id="RGN05573.1"/>
    </source>
</evidence>
<protein>
    <submittedName>
        <fullName evidence="6">GNAT family N-acetyltransferase</fullName>
    </submittedName>
    <submittedName>
        <fullName evidence="4">Phosphinothricin N-acetyltransferase</fullName>
        <ecNumber evidence="4">2.3.1.183</ecNumber>
    </submittedName>
</protein>
<evidence type="ECO:0000313" key="12">
    <source>
        <dbReference type="EMBL" id="RHH20001.1"/>
    </source>
</evidence>
<reference evidence="14 25" key="3">
    <citation type="journal article" date="2019" name="Science, e1252229">
        <title>Invertible promoters mediate bacterial phase variation, antibiotic resistance, and host adaptation in the gut.</title>
        <authorList>
            <person name="Jiang X."/>
            <person name="Hall A.B."/>
            <person name="Arthur T.D."/>
            <person name="Plichta D.R."/>
            <person name="Covington C.T."/>
            <person name="Poyet M."/>
            <person name="Crothers J."/>
            <person name="Moses P.L."/>
            <person name="Tolonen A.C."/>
            <person name="Vlamakis H."/>
            <person name="Alm E.J."/>
            <person name="Xavier R.J."/>
        </authorList>
    </citation>
    <scope>NUCLEOTIDE SEQUENCE [LARGE SCALE GENOMIC DNA]</scope>
    <source>
        <strain evidence="25">af_0058</strain>
        <strain evidence="14">Af_0058</strain>
    </source>
</reference>
<evidence type="ECO:0000313" key="17">
    <source>
        <dbReference type="Proteomes" id="UP000261222"/>
    </source>
</evidence>
<dbReference type="EMBL" id="QRVV01000015">
    <property type="protein sequence ID" value="RGS74602.1"/>
    <property type="molecule type" value="Genomic_DNA"/>
</dbReference>
<proteinExistence type="predicted"/>
<evidence type="ECO:0000313" key="9">
    <source>
        <dbReference type="EMBL" id="RHE15695.1"/>
    </source>
</evidence>
<dbReference type="EMBL" id="QRHZ01000002">
    <property type="protein sequence ID" value="RHG18567.1"/>
    <property type="molecule type" value="Genomic_DNA"/>
</dbReference>
<evidence type="ECO:0000259" key="3">
    <source>
        <dbReference type="PROSITE" id="PS51186"/>
    </source>
</evidence>
<dbReference type="PROSITE" id="PS51186">
    <property type="entry name" value="GNAT"/>
    <property type="match status" value="1"/>
</dbReference>
<dbReference type="GO" id="GO:0102971">
    <property type="term" value="F:phosphinothricin N-acetyltransferase activity"/>
    <property type="evidence" value="ECO:0007669"/>
    <property type="project" value="UniProtKB-EC"/>
</dbReference>
<dbReference type="Proteomes" id="UP000095413">
    <property type="component" value="Unassembled WGS sequence"/>
</dbReference>
<dbReference type="EMBL" id="QSJW01000001">
    <property type="protein sequence ID" value="RHE15695.1"/>
    <property type="molecule type" value="Genomic_DNA"/>
</dbReference>
<accession>A0A174AYH4</accession>
<evidence type="ECO:0000313" key="23">
    <source>
        <dbReference type="Proteomes" id="UP000285839"/>
    </source>
</evidence>
<evidence type="ECO:0000313" key="7">
    <source>
        <dbReference type="EMBL" id="RGR51389.1"/>
    </source>
</evidence>
<dbReference type="AlphaFoldDB" id="A0A174AYH4"/>
<evidence type="ECO:0000313" key="21">
    <source>
        <dbReference type="Proteomes" id="UP000284242"/>
    </source>
</evidence>
<dbReference type="SUPFAM" id="SSF55729">
    <property type="entry name" value="Acyl-CoA N-acyltransferases (Nat)"/>
    <property type="match status" value="1"/>
</dbReference>
<dbReference type="Proteomes" id="UP000293506">
    <property type="component" value="Unassembled WGS sequence"/>
</dbReference>
<evidence type="ECO:0000313" key="24">
    <source>
        <dbReference type="Proteomes" id="UP000285897"/>
    </source>
</evidence>
<evidence type="ECO:0000313" key="15">
    <source>
        <dbReference type="Proteomes" id="UP000095409"/>
    </source>
</evidence>
<dbReference type="EMBL" id="QSUB01000002">
    <property type="protein sequence ID" value="RGN05573.1"/>
    <property type="molecule type" value="Genomic_DNA"/>
</dbReference>
<reference evidence="17 18" key="2">
    <citation type="submission" date="2018-08" db="EMBL/GenBank/DDBJ databases">
        <title>A genome reference for cultivated species of the human gut microbiota.</title>
        <authorList>
            <person name="Zou Y."/>
            <person name="Xue W."/>
            <person name="Luo G."/>
        </authorList>
    </citation>
    <scope>NUCLEOTIDE SEQUENCE [LARGE SCALE GENOMIC DNA]</scope>
    <source>
        <strain evidence="8 21">AF21-24</strain>
        <strain evidence="7 23">AF25-21</strain>
        <strain evidence="13 24">AF37-6AC</strain>
        <strain evidence="12 19">AM18-2AC</strain>
        <strain evidence="11 20">AM22-9LB</strain>
        <strain evidence="10 18">AM27-32LB</strain>
        <strain evidence="9 22">AM29-25AC</strain>
        <strain evidence="6 17">OM06-11AA</strain>
    </source>
</reference>
<evidence type="ECO:0000313" key="18">
    <source>
        <dbReference type="Proteomes" id="UP000283928"/>
    </source>
</evidence>
<dbReference type="OrthoDB" id="9798006at2"/>
<evidence type="ECO:0000313" key="20">
    <source>
        <dbReference type="Proteomes" id="UP000284220"/>
    </source>
</evidence>
<dbReference type="EMBL" id="QRJH01000002">
    <property type="protein sequence ID" value="RHH20001.1"/>
    <property type="molecule type" value="Genomic_DNA"/>
</dbReference>
<evidence type="ECO:0000313" key="16">
    <source>
        <dbReference type="Proteomes" id="UP000095413"/>
    </source>
</evidence>
<evidence type="ECO:0000256" key="2">
    <source>
        <dbReference type="ARBA" id="ARBA00023315"/>
    </source>
</evidence>
<dbReference type="EMBL" id="CZBA01000002">
    <property type="protein sequence ID" value="CUP18717.1"/>
    <property type="molecule type" value="Genomic_DNA"/>
</dbReference>
<dbReference type="Proteomes" id="UP000261222">
    <property type="component" value="Unassembled WGS sequence"/>
</dbReference>
<dbReference type="Proteomes" id="UP000095409">
    <property type="component" value="Unassembled WGS sequence"/>
</dbReference>
<dbReference type="EMBL" id="CYZD01000004">
    <property type="protein sequence ID" value="CUN92550.1"/>
    <property type="molecule type" value="Genomic_DNA"/>
</dbReference>
<evidence type="ECO:0000256" key="1">
    <source>
        <dbReference type="ARBA" id="ARBA00022679"/>
    </source>
</evidence>
<dbReference type="Proteomes" id="UP000285839">
    <property type="component" value="Unassembled WGS sequence"/>
</dbReference>
<sequence>MEIKIRTAKVEDAEKLLDIYSYYVKKTAVTFEYEVPSVEEFQERIRHISSHYPYLIAEEEGEIIGYSYADRLRPRAAFGWDVEMTIYLKQDIRRNGLGRHMYTLMEDILREQGVVNAVSLITKPTDEYSDFNSVQFHEKMGYKHAGELKDCGYKFNRWYALLYMDKQIGIPQEEMPPIRDFDEVREKFGL</sequence>
<evidence type="ECO:0000313" key="10">
    <source>
        <dbReference type="EMBL" id="RHE78589.1"/>
    </source>
</evidence>
<dbReference type="InterPro" id="IPR016181">
    <property type="entry name" value="Acyl_CoA_acyltransferase"/>
</dbReference>
<dbReference type="Proteomes" id="UP000284644">
    <property type="component" value="Unassembled WGS sequence"/>
</dbReference>
<dbReference type="EMBL" id="QSKO01000001">
    <property type="protein sequence ID" value="RHE78589.1"/>
    <property type="molecule type" value="Genomic_DNA"/>
</dbReference>
<evidence type="ECO:0000313" key="5">
    <source>
        <dbReference type="EMBL" id="CUP18717.1"/>
    </source>
</evidence>
<dbReference type="Proteomes" id="UP000284220">
    <property type="component" value="Unassembled WGS sequence"/>
</dbReference>
<evidence type="ECO:0000313" key="13">
    <source>
        <dbReference type="EMBL" id="RHL50276.1"/>
    </source>
</evidence>
<dbReference type="Proteomes" id="UP000285897">
    <property type="component" value="Unassembled WGS sequence"/>
</dbReference>
<dbReference type="RefSeq" id="WP_022388772.1">
    <property type="nucleotide sequence ID" value="NZ_CAXSOH010000001.1"/>
</dbReference>
<dbReference type="EMBL" id="QRUH01000001">
    <property type="protein sequence ID" value="RGR51389.1"/>
    <property type="molecule type" value="Genomic_DNA"/>
</dbReference>
<evidence type="ECO:0000313" key="8">
    <source>
        <dbReference type="EMBL" id="RGS74602.1"/>
    </source>
</evidence>
<dbReference type="Proteomes" id="UP000284242">
    <property type="component" value="Unassembled WGS sequence"/>
</dbReference>
<evidence type="ECO:0000313" key="19">
    <source>
        <dbReference type="Proteomes" id="UP000284024"/>
    </source>
</evidence>
<feature type="domain" description="N-acetyltransferase" evidence="3">
    <location>
        <begin position="3"/>
        <end position="169"/>
    </location>
</feature>
<dbReference type="EMBL" id="RCXQ01000001">
    <property type="protein sequence ID" value="RYT68697.1"/>
    <property type="molecule type" value="Genomic_DNA"/>
</dbReference>
<dbReference type="EMBL" id="QROS01000001">
    <property type="protein sequence ID" value="RHL50276.1"/>
    <property type="molecule type" value="Genomic_DNA"/>
</dbReference>
<organism evidence="4 15">
    <name type="scientific">Blautia obeum</name>
    <dbReference type="NCBI Taxonomy" id="40520"/>
    <lineage>
        <taxon>Bacteria</taxon>
        <taxon>Bacillati</taxon>
        <taxon>Bacillota</taxon>
        <taxon>Clostridia</taxon>
        <taxon>Lachnospirales</taxon>
        <taxon>Lachnospiraceae</taxon>
        <taxon>Blautia</taxon>
    </lineage>
</organism>
<gene>
    <name evidence="4" type="primary">pat</name>
    <name evidence="13" type="ORF">DW021_00995</name>
    <name evidence="12" type="ORF">DW222_04200</name>
    <name evidence="11" type="ORF">DW272_04575</name>
    <name evidence="10" type="ORF">DW723_01125</name>
    <name evidence="9" type="ORF">DW767_00615</name>
    <name evidence="8" type="ORF">DWX77_07195</name>
    <name evidence="7" type="ORF">DWY46_01895</name>
    <name evidence="6" type="ORF">DXB81_06015</name>
    <name evidence="14" type="ORF">EAI82_00560</name>
    <name evidence="4" type="ORF">ERS852394_01153</name>
    <name evidence="5" type="ORF">ERS852533_00592</name>
</gene>
<evidence type="ECO:0000313" key="22">
    <source>
        <dbReference type="Proteomes" id="UP000284644"/>
    </source>
</evidence>
<dbReference type="Proteomes" id="UP000283928">
    <property type="component" value="Unassembled WGS sequence"/>
</dbReference>
<reference evidence="15 16" key="1">
    <citation type="submission" date="2015-09" db="EMBL/GenBank/DDBJ databases">
        <authorList>
            <consortium name="Pathogen Informatics"/>
        </authorList>
    </citation>
    <scope>NUCLEOTIDE SEQUENCE [LARGE SCALE GENOMIC DNA]</scope>
    <source>
        <strain evidence="4 15">2789STDY5608837</strain>
        <strain evidence="5 16">2789STDY5834921</strain>
    </source>
</reference>
<keyword evidence="1 4" id="KW-0808">Transferase</keyword>
<dbReference type="Proteomes" id="UP000284024">
    <property type="component" value="Unassembled WGS sequence"/>
</dbReference>
<dbReference type="Gene3D" id="3.40.630.30">
    <property type="match status" value="1"/>
</dbReference>
<name>A0A174AYH4_9FIRM</name>
<evidence type="ECO:0000313" key="25">
    <source>
        <dbReference type="Proteomes" id="UP000293506"/>
    </source>
</evidence>
<dbReference type="InterPro" id="IPR000182">
    <property type="entry name" value="GNAT_dom"/>
</dbReference>
<dbReference type="PANTHER" id="PTHR43072:SF23">
    <property type="entry name" value="UPF0039 PROTEIN C11D3.02C"/>
    <property type="match status" value="1"/>
</dbReference>
<evidence type="ECO:0000313" key="14">
    <source>
        <dbReference type="EMBL" id="RYT68697.1"/>
    </source>
</evidence>
<dbReference type="Pfam" id="PF13420">
    <property type="entry name" value="Acetyltransf_4"/>
    <property type="match status" value="1"/>
</dbReference>
<evidence type="ECO:0000313" key="11">
    <source>
        <dbReference type="EMBL" id="RHG18567.1"/>
    </source>
</evidence>
<dbReference type="PANTHER" id="PTHR43072">
    <property type="entry name" value="N-ACETYLTRANSFERASE"/>
    <property type="match status" value="1"/>
</dbReference>
<dbReference type="EC" id="2.3.1.183" evidence="4"/>
<dbReference type="CDD" id="cd04301">
    <property type="entry name" value="NAT_SF"/>
    <property type="match status" value="1"/>
</dbReference>
<evidence type="ECO:0000313" key="4">
    <source>
        <dbReference type="EMBL" id="CUN92550.1"/>
    </source>
</evidence>
<keyword evidence="2 4" id="KW-0012">Acyltransferase</keyword>